<evidence type="ECO:0000313" key="4">
    <source>
        <dbReference type="Proteomes" id="UP000578352"/>
    </source>
</evidence>
<dbReference type="SUPFAM" id="SSF55961">
    <property type="entry name" value="Bet v1-like"/>
    <property type="match status" value="1"/>
</dbReference>
<dbReference type="Pfam" id="PF08327">
    <property type="entry name" value="AHSA1"/>
    <property type="match status" value="1"/>
</dbReference>
<gene>
    <name evidence="3" type="ORF">HNR13_002438</name>
</gene>
<comment type="caution">
    <text evidence="3">The sequence shown here is derived from an EMBL/GenBank/DDBJ whole genome shotgun (WGS) entry which is preliminary data.</text>
</comment>
<dbReference type="RefSeq" id="WP_343063539.1">
    <property type="nucleotide sequence ID" value="NZ_BAABEH010000001.1"/>
</dbReference>
<dbReference type="EMBL" id="JACCFL010000001">
    <property type="protein sequence ID" value="NYJ24151.1"/>
    <property type="molecule type" value="Genomic_DNA"/>
</dbReference>
<reference evidence="3 4" key="1">
    <citation type="submission" date="2020-07" db="EMBL/GenBank/DDBJ databases">
        <title>Sequencing the genomes of 1000 actinobacteria strains.</title>
        <authorList>
            <person name="Klenk H.-P."/>
        </authorList>
    </citation>
    <scope>NUCLEOTIDE SEQUENCE [LARGE SCALE GENOMIC DNA]</scope>
    <source>
        <strain evidence="3 4">DSM 15165</strain>
    </source>
</reference>
<dbReference type="InterPro" id="IPR013538">
    <property type="entry name" value="ASHA1/2-like_C"/>
</dbReference>
<dbReference type="Proteomes" id="UP000578352">
    <property type="component" value="Unassembled WGS sequence"/>
</dbReference>
<proteinExistence type="inferred from homology"/>
<organism evidence="3 4">
    <name type="scientific">Leifsonia shinshuensis</name>
    <dbReference type="NCBI Taxonomy" id="150026"/>
    <lineage>
        <taxon>Bacteria</taxon>
        <taxon>Bacillati</taxon>
        <taxon>Actinomycetota</taxon>
        <taxon>Actinomycetes</taxon>
        <taxon>Micrococcales</taxon>
        <taxon>Microbacteriaceae</taxon>
        <taxon>Leifsonia</taxon>
    </lineage>
</organism>
<evidence type="ECO:0000313" key="3">
    <source>
        <dbReference type="EMBL" id="NYJ24151.1"/>
    </source>
</evidence>
<comment type="similarity">
    <text evidence="1">Belongs to the AHA1 family.</text>
</comment>
<protein>
    <submittedName>
        <fullName evidence="3">Uncharacterized protein YndB with AHSA1/START domain</fullName>
    </submittedName>
</protein>
<dbReference type="InterPro" id="IPR023393">
    <property type="entry name" value="START-like_dom_sf"/>
</dbReference>
<dbReference type="CDD" id="cd07814">
    <property type="entry name" value="SRPBCC_CalC_Aha1-like"/>
    <property type="match status" value="1"/>
</dbReference>
<accession>A0A853CXT0</accession>
<name>A0A853CXT0_9MICO</name>
<evidence type="ECO:0000256" key="1">
    <source>
        <dbReference type="ARBA" id="ARBA00006817"/>
    </source>
</evidence>
<feature type="domain" description="Activator of Hsp90 ATPase homologue 1/2-like C-terminal" evidence="2">
    <location>
        <begin position="16"/>
        <end position="147"/>
    </location>
</feature>
<dbReference type="AlphaFoldDB" id="A0A853CXT0"/>
<dbReference type="Gene3D" id="3.30.530.20">
    <property type="match status" value="1"/>
</dbReference>
<evidence type="ECO:0000259" key="2">
    <source>
        <dbReference type="Pfam" id="PF08327"/>
    </source>
</evidence>
<sequence>MTGITEDGIEIDREFAAPPAAVFAAWTTPESFARWFGGREVQVPLDGLDYRAEEGRSWSAMMVLPDGTTIDWAGEFLEVDPPSRLVMTLTDRPGVAERAVLTVDLTPSAVGTRLRMTQQTPGFSDEQRQGTIAGWMTFLDVLAELAEA</sequence>